<proteinExistence type="predicted"/>
<feature type="region of interest" description="Disordered" evidence="2">
    <location>
        <begin position="523"/>
        <end position="557"/>
    </location>
</feature>
<feature type="compositionally biased region" description="Polar residues" evidence="2">
    <location>
        <begin position="745"/>
        <end position="765"/>
    </location>
</feature>
<feature type="region of interest" description="Disordered" evidence="2">
    <location>
        <begin position="786"/>
        <end position="806"/>
    </location>
</feature>
<feature type="region of interest" description="Disordered" evidence="2">
    <location>
        <begin position="734"/>
        <end position="768"/>
    </location>
</feature>
<feature type="compositionally biased region" description="Polar residues" evidence="2">
    <location>
        <begin position="786"/>
        <end position="803"/>
    </location>
</feature>
<feature type="compositionally biased region" description="Polar residues" evidence="2">
    <location>
        <begin position="1076"/>
        <end position="1086"/>
    </location>
</feature>
<feature type="compositionally biased region" description="Polar residues" evidence="2">
    <location>
        <begin position="1294"/>
        <end position="1311"/>
    </location>
</feature>
<feature type="region of interest" description="Disordered" evidence="2">
    <location>
        <begin position="1905"/>
        <end position="1971"/>
    </location>
</feature>
<feature type="region of interest" description="Disordered" evidence="2">
    <location>
        <begin position="225"/>
        <end position="248"/>
    </location>
</feature>
<evidence type="ECO:0000313" key="3">
    <source>
        <dbReference type="EMBL" id="CAL5133540.1"/>
    </source>
</evidence>
<feature type="coiled-coil region" evidence="1">
    <location>
        <begin position="1186"/>
        <end position="1226"/>
    </location>
</feature>
<feature type="region of interest" description="Disordered" evidence="2">
    <location>
        <begin position="1244"/>
        <end position="1337"/>
    </location>
</feature>
<feature type="compositionally biased region" description="Polar residues" evidence="2">
    <location>
        <begin position="1470"/>
        <end position="1481"/>
    </location>
</feature>
<comment type="caution">
    <text evidence="3">The sequence shown here is derived from an EMBL/GenBank/DDBJ whole genome shotgun (WGS) entry which is preliminary data.</text>
</comment>
<feature type="region of interest" description="Disordered" evidence="2">
    <location>
        <begin position="975"/>
        <end position="1141"/>
    </location>
</feature>
<dbReference type="PANTHER" id="PTHR13958:SF3">
    <property type="entry name" value="CAP-GLY DOMAIN-CONTAINING PROTEIN-RELATED"/>
    <property type="match status" value="1"/>
</dbReference>
<feature type="region of interest" description="Disordered" evidence="2">
    <location>
        <begin position="1363"/>
        <end position="1409"/>
    </location>
</feature>
<feature type="compositionally biased region" description="Low complexity" evidence="2">
    <location>
        <begin position="980"/>
        <end position="1002"/>
    </location>
</feature>
<dbReference type="GO" id="GO:0034453">
    <property type="term" value="P:microtubule anchoring"/>
    <property type="evidence" value="ECO:0007669"/>
    <property type="project" value="InterPro"/>
</dbReference>
<feature type="compositionally biased region" description="Low complexity" evidence="2">
    <location>
        <begin position="1962"/>
        <end position="1971"/>
    </location>
</feature>
<reference evidence="3" key="1">
    <citation type="submission" date="2024-06" db="EMBL/GenBank/DDBJ databases">
        <authorList>
            <person name="Liu X."/>
            <person name="Lenzi L."/>
            <person name="Haldenby T S."/>
            <person name="Uol C."/>
        </authorList>
    </citation>
    <scope>NUCLEOTIDE SEQUENCE</scope>
</reference>
<feature type="compositionally biased region" description="Basic and acidic residues" evidence="2">
    <location>
        <begin position="530"/>
        <end position="551"/>
    </location>
</feature>
<name>A0AAV2T9U0_CALDB</name>
<feature type="region of interest" description="Disordered" evidence="2">
    <location>
        <begin position="1581"/>
        <end position="1621"/>
    </location>
</feature>
<evidence type="ECO:0000256" key="2">
    <source>
        <dbReference type="SAM" id="MobiDB-lite"/>
    </source>
</evidence>
<feature type="compositionally biased region" description="Polar residues" evidence="2">
    <location>
        <begin position="1691"/>
        <end position="1708"/>
    </location>
</feature>
<sequence>MDIDGFFKDEDRSLKFSLEKRIIDSTANLGLNVNKSANGIMVNGHLSRVSLNRLQKLVERQKLFCSEGDFNNLEANDLAIIDGYQPCSIPLSEESLDAPGRISNSAILTCSVDRSHPMVRKVTESKPPPGYLGFSTVPNLSSSSFLGRERTDIRSLPSADTGSIHFTPRNQQRRCLEKNPDSSRRMKRVVATLTERSANCSNHGDESLYNPDSWRVGEELIRKHFGPSRQKTSVESKCRTTAPDVLDNGKIGNLATILSSYEVSQYRAQDNLPADASDPKPNKVPRMETEKTDGPPRSSAKKGLYRPNSKSGQATEPSHQEEQTHLCHHPVSRADLQALVRKQRQARRDERRKMEQVERERKERIQRNLAATALAASIAAKNHPHLAKSTHLSAVKKDHSFVKKDDPAKVIRGAAESTVYSVEREQKLDELLRGEDDEPFFSPRLFVRVDGSTTNRSTMESKRISMSDNASPLISTEFGLREDTQFGIVGSKEDALPLSPHESRTHHVVEVVTSPTPSICGYPAKIGSHRGSEHRNASGRSSSKDKGHSRQDLPGLQWLATSGDRQSNIERLHAFTIGQRVKHLLVSDSDEFMEDEQLSTSSVGDHSPRSEDRWMRLEAVGASEPEMSTEEDNRGEVVDDLRTEELEPCDPKEKMESRLCSSKAPIIPLNTIRQSGDSTAFDVRRAIYSDPLRFSAICRLKLSQPTRESELRKVTKATSKHRISTAIHNAQSVAVDSDVPAIDNSHASSSGDMSTSNPSSDSQRTLGAGDVSLNSTVKTLISTEATTQPLSKKSISSSDYKLTSSDRSKSSVDVKGIVTSTPLREQASLPGLNVLHSRAPPRLTAAALSLQLSAEMNHLEALASSMQHVADIESLRQFATAQAESVGLAQLLKGQHATASLGSEQPSAPEFQKATTQARSTAVTPGLFGHEFGHKNGEFQDHFTSTKVSTKDAAVAANFHFERDLVDKEEIRGAAHLPISTPNSNASSSSRSTSSPRTPVRSPKSRASRHSKTSCASSPLPESKADLAKDQSVYKHSAPTVSQSTAQEISSTSDLCTAPSTSSHKTVSSVPVEADSTANDSTTSDHTSIDQDTPMEEKETITEKSCSTVSPASPRVPSTKRDKRSRLQANEAVQNDASRSSARAIGRSFGYCSEARQNSTVGNTQHADKSPPTDARLDTPAMTKLNNGLLERAANLKLRRERAEKLLALSKNLEIEEDEVVRLEMAALNAVQLKRKLIRSEQTPPSFTVGSLSRRSSSRSRNVRNNPELAGTHAFSKSDTARRSTKSLVPVHPASTSCPSDTTIPEASGLSQADAGSEGTVYSSNRPRSRTTHQMGRMASDAYSTDFELHTEFSCGAAADQKSYHSSRGTHNLGSKQSRASTMASRRSYSENGLVETHGRPSDSNSSQILCVSPENKRLAHHDQNRNDAPTLRKQLIEETVSSSSGRGTPPTPRSHPRLPVSESGRRKFLTSTPSAVQSADSMDEDNGHSTDVADDETLSAATSCSKVDYSEMESRIHALHVNLKQQEAILSRINRHHEHVSKDRLARLESTLVQHKKLCTEIIKNIKAELNACESTVRLGSSARDASAPGATLKQRVTEGRSVTNGHEKSSTSADEDSPVNTLVSLAEDLVSATDTEDDLKKLGFDEKSSNRTPSPINRNDDEDLTESEPTLGPTCGLSVHAAASEADSIKSSINVPEPSTLSTAEIQSKKSLRSQTSLETNYSTVFTDTDLDNEMSRKTVALVNGTIAESQRASSMPPIQGTSLVSGQQAPASEPFLLYAATNANTPEPLDSNLVTIREPQHGCLAPLMGWSSKTGSLESVNDSNIPHLTRTRSPPIFPARITRTDQLQRLDVTPPPKPCRPSRITPTQALVNDVTDELLNELVSEAINSALKLDKSKKCASSETTQHNHESEDQCSNDHLRAVRKTSKKADNEEGPVVPALHLSDDADDQKDSADLVESDSSSESRSLIPCLSPSVVFVPEHLRGQIPSMAARVDPLIRQAVEYLWEALHNASGGIREWALQQAISAPPQCFSPDMLDEADLDPELHKTPDLRFVSRSLLFDLVSECVTKIYAGEDEEIRNSQKRRPHITSTQFRLWEGPTRPSTFDRLLKLVQTRVQEVLNSRSNVFHPDDKPSAARSLPVGGVGTFTNNSRFSRLAQWTLSKKPYLDRLLELEMRADEGSWLSYVPEERRLKSSLADQLWKESLDEALEAVLRRSQYSMHKKSSSILGFAVAT</sequence>
<dbReference type="Proteomes" id="UP001497525">
    <property type="component" value="Unassembled WGS sequence"/>
</dbReference>
<feature type="compositionally biased region" description="Basic and acidic residues" evidence="2">
    <location>
        <begin position="346"/>
        <end position="363"/>
    </location>
</feature>
<feature type="region of interest" description="Disordered" evidence="2">
    <location>
        <begin position="1160"/>
        <end position="1180"/>
    </location>
</feature>
<feature type="compositionally biased region" description="Polar residues" evidence="2">
    <location>
        <begin position="1039"/>
        <end position="1069"/>
    </location>
</feature>
<feature type="compositionally biased region" description="Basic and acidic residues" evidence="2">
    <location>
        <begin position="1642"/>
        <end position="1651"/>
    </location>
</feature>
<feature type="region of interest" description="Disordered" evidence="2">
    <location>
        <begin position="1439"/>
        <end position="1499"/>
    </location>
</feature>
<feature type="compositionally biased region" description="Basic and acidic residues" evidence="2">
    <location>
        <begin position="1166"/>
        <end position="1177"/>
    </location>
</feature>
<dbReference type="InterPro" id="IPR028750">
    <property type="entry name" value="CEP350/CC187"/>
</dbReference>
<feature type="region of interest" description="Disordered" evidence="2">
    <location>
        <begin position="270"/>
        <end position="363"/>
    </location>
</feature>
<feature type="compositionally biased region" description="Basic residues" evidence="2">
    <location>
        <begin position="1003"/>
        <end position="1012"/>
    </location>
</feature>
<dbReference type="GO" id="GO:0005813">
    <property type="term" value="C:centrosome"/>
    <property type="evidence" value="ECO:0007669"/>
    <property type="project" value="InterPro"/>
</dbReference>
<protein>
    <submittedName>
        <fullName evidence="3">Uncharacterized protein</fullName>
    </submittedName>
</protein>
<dbReference type="EMBL" id="CAXLJL010000156">
    <property type="protein sequence ID" value="CAL5133540.1"/>
    <property type="molecule type" value="Genomic_DNA"/>
</dbReference>
<keyword evidence="1" id="KW-0175">Coiled coil</keyword>
<dbReference type="GO" id="GO:0008017">
    <property type="term" value="F:microtubule binding"/>
    <property type="evidence" value="ECO:0007669"/>
    <property type="project" value="InterPro"/>
</dbReference>
<feature type="compositionally biased region" description="Basic and acidic residues" evidence="2">
    <location>
        <begin position="277"/>
        <end position="294"/>
    </location>
</feature>
<feature type="compositionally biased region" description="Polar residues" evidence="2">
    <location>
        <begin position="308"/>
        <end position="317"/>
    </location>
</feature>
<feature type="compositionally biased region" description="Polar residues" evidence="2">
    <location>
        <begin position="1364"/>
        <end position="1391"/>
    </location>
</feature>
<feature type="region of interest" description="Disordered" evidence="2">
    <location>
        <begin position="1689"/>
        <end position="1720"/>
    </location>
</feature>
<dbReference type="PANTHER" id="PTHR13958">
    <property type="entry name" value="CENTROSOME-ASSOCIATED PROTEIN 350"/>
    <property type="match status" value="1"/>
</dbReference>
<feature type="compositionally biased region" description="Basic and acidic residues" evidence="2">
    <location>
        <begin position="1909"/>
        <end position="1924"/>
    </location>
</feature>
<evidence type="ECO:0000313" key="4">
    <source>
        <dbReference type="Proteomes" id="UP001497525"/>
    </source>
</evidence>
<feature type="compositionally biased region" description="Polar residues" evidence="2">
    <location>
        <begin position="1127"/>
        <end position="1136"/>
    </location>
</feature>
<accession>A0AAV2T9U0</accession>
<feature type="compositionally biased region" description="Basic and acidic residues" evidence="2">
    <location>
        <begin position="1023"/>
        <end position="1033"/>
    </location>
</feature>
<evidence type="ECO:0000256" key="1">
    <source>
        <dbReference type="SAM" id="Coils"/>
    </source>
</evidence>
<feature type="region of interest" description="Disordered" evidence="2">
    <location>
        <begin position="1642"/>
        <end position="1676"/>
    </location>
</feature>
<gene>
    <name evidence="3" type="ORF">CDAUBV1_LOCUS6811</name>
</gene>
<organism evidence="3 4">
    <name type="scientific">Calicophoron daubneyi</name>
    <name type="common">Rumen fluke</name>
    <name type="synonym">Paramphistomum daubneyi</name>
    <dbReference type="NCBI Taxonomy" id="300641"/>
    <lineage>
        <taxon>Eukaryota</taxon>
        <taxon>Metazoa</taxon>
        <taxon>Spiralia</taxon>
        <taxon>Lophotrochozoa</taxon>
        <taxon>Platyhelminthes</taxon>
        <taxon>Trematoda</taxon>
        <taxon>Digenea</taxon>
        <taxon>Plagiorchiida</taxon>
        <taxon>Pronocephalata</taxon>
        <taxon>Paramphistomoidea</taxon>
        <taxon>Paramphistomidae</taxon>
        <taxon>Calicophoron</taxon>
    </lineage>
</organism>